<evidence type="ECO:0000256" key="1">
    <source>
        <dbReference type="ARBA" id="ARBA00023235"/>
    </source>
</evidence>
<comment type="subunit">
    <text evidence="2">Homodimer.</text>
</comment>
<dbReference type="UniPathway" id="UPA00138"/>
<gene>
    <name evidence="3" type="ORF">A5892_00760</name>
</gene>
<evidence type="ECO:0000313" key="3">
    <source>
        <dbReference type="EMBL" id="ANF56173.1"/>
    </source>
</evidence>
<evidence type="ECO:0000313" key="4">
    <source>
        <dbReference type="Proteomes" id="UP000077875"/>
    </source>
</evidence>
<dbReference type="InterPro" id="IPR000652">
    <property type="entry name" value="Triosephosphate_isomerase"/>
</dbReference>
<dbReference type="STRING" id="376489.A5892_00760"/>
<dbReference type="SUPFAM" id="SSF51351">
    <property type="entry name" value="Triosephosphate isomerase (TIM)"/>
    <property type="match status" value="1"/>
</dbReference>
<dbReference type="PANTHER" id="PTHR21139:SF2">
    <property type="entry name" value="TRIOSEPHOSPHATE ISOMERASE"/>
    <property type="match status" value="1"/>
</dbReference>
<dbReference type="Pfam" id="PF00121">
    <property type="entry name" value="TIM"/>
    <property type="match status" value="1"/>
</dbReference>
<dbReference type="GO" id="GO:0006094">
    <property type="term" value="P:gluconeogenesis"/>
    <property type="evidence" value="ECO:0007669"/>
    <property type="project" value="UniProtKB-UniPathway"/>
</dbReference>
<dbReference type="InterPro" id="IPR013785">
    <property type="entry name" value="Aldolase_TIM"/>
</dbReference>
<reference evidence="3 4" key="1">
    <citation type="submission" date="2016-04" db="EMBL/GenBank/DDBJ databases">
        <title>Complete Genome Sequence of Halotalea alkalilenta IHB B 13600.</title>
        <authorList>
            <person name="Swarnkar M.K."/>
            <person name="Sharma A."/>
            <person name="Kaushal K."/>
            <person name="Soni R."/>
            <person name="Rana S."/>
            <person name="Singh A.K."/>
            <person name="Gulati A."/>
        </authorList>
    </citation>
    <scope>NUCLEOTIDE SEQUENCE [LARGE SCALE GENOMIC DNA]</scope>
    <source>
        <strain evidence="3 4">IHB B 13600</strain>
    </source>
</reference>
<keyword evidence="4" id="KW-1185">Reference proteome</keyword>
<dbReference type="EC" id="5.3.1.1" evidence="2"/>
<comment type="similarity">
    <text evidence="2">Belongs to the triosephosphate isomerase family.</text>
</comment>
<accession>A0A172YAB0</accession>
<keyword evidence="2" id="KW-0324">Glycolysis</keyword>
<dbReference type="InterPro" id="IPR035990">
    <property type="entry name" value="TIM_sf"/>
</dbReference>
<organism evidence="3 4">
    <name type="scientific">Halotalea alkalilenta</name>
    <dbReference type="NCBI Taxonomy" id="376489"/>
    <lineage>
        <taxon>Bacteria</taxon>
        <taxon>Pseudomonadati</taxon>
        <taxon>Pseudomonadota</taxon>
        <taxon>Gammaproteobacteria</taxon>
        <taxon>Oceanospirillales</taxon>
        <taxon>Halomonadaceae</taxon>
        <taxon>Halotalea</taxon>
    </lineage>
</organism>
<keyword evidence="2" id="KW-0312">Gluconeogenesis</keyword>
<dbReference type="GO" id="GO:0006096">
    <property type="term" value="P:glycolytic process"/>
    <property type="evidence" value="ECO:0007669"/>
    <property type="project" value="UniProtKB-UniPathway"/>
</dbReference>
<sequence>MNAAPIILGMSLKMYFGQRRTLDWCREVASAIARHPAVLEGRVELFLLPSFPLIAPAQEIFSTTPMRIGAQDLHWEDQGAFTGEVSGALLAEMGARYAEIGHAERRRLFGETDETVALKTAAALRNGLTPVLCVGETHQGSAEQAAQACLAQLESALTEAQRQGLHGEVILAYEPVWAIGAAESATPAFIAEVCDLLRTGLSNAGHRARIIYGGSAGPGLLSRIQDSADGLFLGRFAHDPRAFASILDEVQLR</sequence>
<dbReference type="Proteomes" id="UP000077875">
    <property type="component" value="Chromosome"/>
</dbReference>
<comment type="catalytic activity">
    <reaction evidence="2">
        <text>D-glyceraldehyde 3-phosphate = dihydroxyacetone phosphate</text>
        <dbReference type="Rhea" id="RHEA:18585"/>
        <dbReference type="ChEBI" id="CHEBI:57642"/>
        <dbReference type="ChEBI" id="CHEBI:59776"/>
        <dbReference type="EC" id="5.3.1.1"/>
    </reaction>
</comment>
<dbReference type="GO" id="GO:0004807">
    <property type="term" value="F:triose-phosphate isomerase activity"/>
    <property type="evidence" value="ECO:0007669"/>
    <property type="project" value="UniProtKB-EC"/>
</dbReference>
<protein>
    <recommendedName>
        <fullName evidence="2">Triosephosphate isomerase</fullName>
        <ecNumber evidence="2">5.3.1.1</ecNumber>
    </recommendedName>
</protein>
<dbReference type="CDD" id="cd00311">
    <property type="entry name" value="TIM"/>
    <property type="match status" value="1"/>
</dbReference>
<evidence type="ECO:0000256" key="2">
    <source>
        <dbReference type="RuleBase" id="RU363013"/>
    </source>
</evidence>
<dbReference type="UniPathway" id="UPA00109">
    <property type="reaction ID" value="UER00189"/>
</dbReference>
<dbReference type="GO" id="GO:0019563">
    <property type="term" value="P:glycerol catabolic process"/>
    <property type="evidence" value="ECO:0007669"/>
    <property type="project" value="TreeGrafter"/>
</dbReference>
<dbReference type="GO" id="GO:0005829">
    <property type="term" value="C:cytosol"/>
    <property type="evidence" value="ECO:0007669"/>
    <property type="project" value="TreeGrafter"/>
</dbReference>
<dbReference type="PROSITE" id="PS51440">
    <property type="entry name" value="TIM_2"/>
    <property type="match status" value="1"/>
</dbReference>
<dbReference type="KEGG" id="haa:A5892_00760"/>
<proteinExistence type="inferred from homology"/>
<comment type="subcellular location">
    <subcellularLocation>
        <location evidence="2">Cytoplasm</location>
    </subcellularLocation>
</comment>
<dbReference type="PANTHER" id="PTHR21139">
    <property type="entry name" value="TRIOSEPHOSPHATE ISOMERASE"/>
    <property type="match status" value="1"/>
</dbReference>
<keyword evidence="1 2" id="KW-0413">Isomerase</keyword>
<comment type="pathway">
    <text evidence="2">Carbohydrate biosynthesis; gluconeogenesis.</text>
</comment>
<dbReference type="RefSeq" id="WP_064121168.1">
    <property type="nucleotide sequence ID" value="NZ_CP015243.1"/>
</dbReference>
<dbReference type="EMBL" id="CP015243">
    <property type="protein sequence ID" value="ANF56173.1"/>
    <property type="molecule type" value="Genomic_DNA"/>
</dbReference>
<comment type="pathway">
    <text evidence="2">Carbohydrate degradation; glycolysis; D-glyceraldehyde 3-phosphate from glycerone phosphate: step 1/1.</text>
</comment>
<dbReference type="GO" id="GO:0046166">
    <property type="term" value="P:glyceraldehyde-3-phosphate biosynthetic process"/>
    <property type="evidence" value="ECO:0007669"/>
    <property type="project" value="TreeGrafter"/>
</dbReference>
<name>A0A172YAB0_9GAMM</name>
<dbReference type="AlphaFoldDB" id="A0A172YAB0"/>
<dbReference type="Gene3D" id="3.20.20.70">
    <property type="entry name" value="Aldolase class I"/>
    <property type="match status" value="1"/>
</dbReference>
<keyword evidence="2" id="KW-0963">Cytoplasm</keyword>